<feature type="compositionally biased region" description="Acidic residues" evidence="2">
    <location>
        <begin position="238"/>
        <end position="255"/>
    </location>
</feature>
<accession>A0A397W3D2</accession>
<dbReference type="AlphaFoldDB" id="A0A397W3D2"/>
<evidence type="ECO:0000256" key="2">
    <source>
        <dbReference type="SAM" id="MobiDB-lite"/>
    </source>
</evidence>
<evidence type="ECO:0000256" key="1">
    <source>
        <dbReference type="SAM" id="Coils"/>
    </source>
</evidence>
<protein>
    <submittedName>
        <fullName evidence="3">Uncharacterized protein</fullName>
    </submittedName>
</protein>
<gene>
    <name evidence="3" type="ORF">C2G38_2138137</name>
</gene>
<evidence type="ECO:0000313" key="3">
    <source>
        <dbReference type="EMBL" id="RIB26793.1"/>
    </source>
</evidence>
<proteinExistence type="predicted"/>
<organism evidence="3 4">
    <name type="scientific">Gigaspora rosea</name>
    <dbReference type="NCBI Taxonomy" id="44941"/>
    <lineage>
        <taxon>Eukaryota</taxon>
        <taxon>Fungi</taxon>
        <taxon>Fungi incertae sedis</taxon>
        <taxon>Mucoromycota</taxon>
        <taxon>Glomeromycotina</taxon>
        <taxon>Glomeromycetes</taxon>
        <taxon>Diversisporales</taxon>
        <taxon>Gigasporaceae</taxon>
        <taxon>Gigaspora</taxon>
    </lineage>
</organism>
<name>A0A397W3D2_9GLOM</name>
<keyword evidence="4" id="KW-1185">Reference proteome</keyword>
<comment type="caution">
    <text evidence="3">The sequence shown here is derived from an EMBL/GenBank/DDBJ whole genome shotgun (WGS) entry which is preliminary data.</text>
</comment>
<feature type="region of interest" description="Disordered" evidence="2">
    <location>
        <begin position="222"/>
        <end position="255"/>
    </location>
</feature>
<keyword evidence="1" id="KW-0175">Coiled coil</keyword>
<dbReference type="Proteomes" id="UP000266673">
    <property type="component" value="Unassembled WGS sequence"/>
</dbReference>
<sequence>MTSHVALLVAITSIKNYHLFLYGLAKYKFSKEISQTVRWKYFFTMNKQPQQYTPSDLVFISEKYVIENLEQCITISYKSIINNKNPNHEFAVSDVPECVPHCMISMTANRKLKEVEDYVYFGVESVEYNSVTGSSAVKMQITVLYSSQATRFQKYLGTSDSNIKLGNMNRSIIDIVANDIKSVSAQIPLKHAGSFASSDKPSNIGAFESMEILVDADVKTGSCSKENEKKSNQPNYIELDDHDDENDGPDFKDEDELDDKLISRMRNSKHKHLNSRLQGQNYYLNQRTSDLEREKSNLQSLIEAGQRELKNRRNEVTNYSNQLTVAQNQLRRMEKNNT</sequence>
<dbReference type="EMBL" id="QKWP01000123">
    <property type="protein sequence ID" value="RIB26793.1"/>
    <property type="molecule type" value="Genomic_DNA"/>
</dbReference>
<evidence type="ECO:0000313" key="4">
    <source>
        <dbReference type="Proteomes" id="UP000266673"/>
    </source>
</evidence>
<feature type="coiled-coil region" evidence="1">
    <location>
        <begin position="288"/>
        <end position="336"/>
    </location>
</feature>
<reference evidence="3 4" key="1">
    <citation type="submission" date="2018-06" db="EMBL/GenBank/DDBJ databases">
        <title>Comparative genomics reveals the genomic features of Rhizophagus irregularis, R. cerebriforme, R. diaphanum and Gigaspora rosea, and their symbiotic lifestyle signature.</title>
        <authorList>
            <person name="Morin E."/>
            <person name="San Clemente H."/>
            <person name="Chen E.C.H."/>
            <person name="De La Providencia I."/>
            <person name="Hainaut M."/>
            <person name="Kuo A."/>
            <person name="Kohler A."/>
            <person name="Murat C."/>
            <person name="Tang N."/>
            <person name="Roy S."/>
            <person name="Loubradou J."/>
            <person name="Henrissat B."/>
            <person name="Grigoriev I.V."/>
            <person name="Corradi N."/>
            <person name="Roux C."/>
            <person name="Martin F.M."/>
        </authorList>
    </citation>
    <scope>NUCLEOTIDE SEQUENCE [LARGE SCALE GENOMIC DNA]</scope>
    <source>
        <strain evidence="3 4">DAOM 194757</strain>
    </source>
</reference>